<name>A0A4C1X4L7_EUMVA</name>
<reference evidence="1 2" key="1">
    <citation type="journal article" date="2019" name="Commun. Biol.">
        <title>The bagworm genome reveals a unique fibroin gene that provides high tensile strength.</title>
        <authorList>
            <person name="Kono N."/>
            <person name="Nakamura H."/>
            <person name="Ohtoshi R."/>
            <person name="Tomita M."/>
            <person name="Numata K."/>
            <person name="Arakawa K."/>
        </authorList>
    </citation>
    <scope>NUCLEOTIDE SEQUENCE [LARGE SCALE GENOMIC DNA]</scope>
</reference>
<dbReference type="Proteomes" id="UP000299102">
    <property type="component" value="Unassembled WGS sequence"/>
</dbReference>
<organism evidence="1 2">
    <name type="scientific">Eumeta variegata</name>
    <name type="common">Bagworm moth</name>
    <name type="synonym">Eumeta japonica</name>
    <dbReference type="NCBI Taxonomy" id="151549"/>
    <lineage>
        <taxon>Eukaryota</taxon>
        <taxon>Metazoa</taxon>
        <taxon>Ecdysozoa</taxon>
        <taxon>Arthropoda</taxon>
        <taxon>Hexapoda</taxon>
        <taxon>Insecta</taxon>
        <taxon>Pterygota</taxon>
        <taxon>Neoptera</taxon>
        <taxon>Endopterygota</taxon>
        <taxon>Lepidoptera</taxon>
        <taxon>Glossata</taxon>
        <taxon>Ditrysia</taxon>
        <taxon>Tineoidea</taxon>
        <taxon>Psychidae</taxon>
        <taxon>Oiketicinae</taxon>
        <taxon>Eumeta</taxon>
    </lineage>
</organism>
<gene>
    <name evidence="1" type="ORF">EVAR_40781_1</name>
</gene>
<dbReference type="AlphaFoldDB" id="A0A4C1X4L7"/>
<sequence length="99" mass="10902">MALRRAPQVVLNDAMTTSGVGGLTQLAHRLPVFRGCRTNRLDALAPAHKETVSFDGSTVAKSVRGRNTNPMPSVFDDNALTVDHRRSTHDKRNITMTQF</sequence>
<accession>A0A4C1X4L7</accession>
<dbReference type="EMBL" id="BGZK01000723">
    <property type="protein sequence ID" value="GBP57922.1"/>
    <property type="molecule type" value="Genomic_DNA"/>
</dbReference>
<keyword evidence="2" id="KW-1185">Reference proteome</keyword>
<evidence type="ECO:0000313" key="2">
    <source>
        <dbReference type="Proteomes" id="UP000299102"/>
    </source>
</evidence>
<protein>
    <submittedName>
        <fullName evidence="1">Uncharacterized protein</fullName>
    </submittedName>
</protein>
<proteinExistence type="predicted"/>
<evidence type="ECO:0000313" key="1">
    <source>
        <dbReference type="EMBL" id="GBP57922.1"/>
    </source>
</evidence>
<comment type="caution">
    <text evidence="1">The sequence shown here is derived from an EMBL/GenBank/DDBJ whole genome shotgun (WGS) entry which is preliminary data.</text>
</comment>